<gene>
    <name evidence="4" type="ORF">AQ490_04440</name>
</gene>
<evidence type="ECO:0000259" key="3">
    <source>
        <dbReference type="Pfam" id="PF25231"/>
    </source>
</evidence>
<name>A0A0T6LNI6_WENVI</name>
<evidence type="ECO:0000313" key="5">
    <source>
        <dbReference type="Proteomes" id="UP000050867"/>
    </source>
</evidence>
<dbReference type="EMBL" id="LLZU01000035">
    <property type="protein sequence ID" value="KRV47651.1"/>
    <property type="molecule type" value="Genomic_DNA"/>
</dbReference>
<dbReference type="AlphaFoldDB" id="A0A0T6LNI6"/>
<dbReference type="RefSeq" id="WP_051087635.1">
    <property type="nucleotide sequence ID" value="NZ_LLZU01000035.1"/>
</dbReference>
<feature type="transmembrane region" description="Helical" evidence="2">
    <location>
        <begin position="347"/>
        <end position="369"/>
    </location>
</feature>
<feature type="transmembrane region" description="Helical" evidence="2">
    <location>
        <begin position="208"/>
        <end position="239"/>
    </location>
</feature>
<dbReference type="eggNOG" id="COG4223">
    <property type="taxonomic scope" value="Bacteria"/>
</dbReference>
<feature type="compositionally biased region" description="Polar residues" evidence="1">
    <location>
        <begin position="47"/>
        <end position="56"/>
    </location>
</feature>
<keyword evidence="5" id="KW-1185">Reference proteome</keyword>
<sequence length="471" mass="48372">MTDNPGWASPSPSPDDAPDPAAPQTSGSSDTAPDQAGTAGPGGPDESSMSKWSKQQPPRADWTAPGRGPGSGAPSGGTPPPPGWGAGPQPGRPPGWGPGAPGPGGPPGAWGQPGWGAPGQFTPNWGQPPAAKPGVIPLRPLGVGEILDGAVSTMRAHWRTVLGVSLVVAVITQAVSTLITWVMLNGIDDDLDRLQDDPDPSFSETMDVFGGMAAGVGTVQLISLLGTIVVQGTLTMVVSRSVLGRPVTTRDAWDDAKPRLLRLLGFTLLMPLILSGVFVVALLPGLLALLVTSEALAITLFVLGGIAGVCVAVWLWVRFSLAPPALMLERQTVLKAMARSAKLVRGSWWRVFGIMLLTFIIMLVVSSIVQTPFSLASLAVDGESVGSLFSGDGTGELSLGSLTVTGIGAALGMTLTFPISAGVTALLYIDQRIRREALDLELGRAANLPGYGGTGPTQPPSDAPVPGDLTR</sequence>
<feature type="transmembrane region" description="Helical" evidence="2">
    <location>
        <begin position="407"/>
        <end position="429"/>
    </location>
</feature>
<feature type="region of interest" description="Disordered" evidence="1">
    <location>
        <begin position="1"/>
        <end position="133"/>
    </location>
</feature>
<feature type="transmembrane region" description="Helical" evidence="2">
    <location>
        <begin position="260"/>
        <end position="283"/>
    </location>
</feature>
<dbReference type="InterPro" id="IPR057169">
    <property type="entry name" value="DUF7847"/>
</dbReference>
<evidence type="ECO:0000256" key="1">
    <source>
        <dbReference type="SAM" id="MobiDB-lite"/>
    </source>
</evidence>
<keyword evidence="2" id="KW-0472">Membrane</keyword>
<dbReference type="Proteomes" id="UP000050867">
    <property type="component" value="Unassembled WGS sequence"/>
</dbReference>
<reference evidence="4 5" key="1">
    <citation type="submission" date="2015-10" db="EMBL/GenBank/DDBJ databases">
        <title>Draft genome sequence of pyrrolomycin-producing Streptomyces vitaminophilus.</title>
        <authorList>
            <person name="Graham D.E."/>
            <person name="Mahan K.M."/>
            <person name="Klingeman D.M."/>
            <person name="Hettich R.L."/>
            <person name="Parry R.J."/>
        </authorList>
    </citation>
    <scope>NUCLEOTIDE SEQUENCE [LARGE SCALE GENOMIC DNA]</scope>
    <source>
        <strain evidence="4 5">ATCC 31673</strain>
    </source>
</reference>
<keyword evidence="2" id="KW-0812">Transmembrane</keyword>
<protein>
    <recommendedName>
        <fullName evidence="3">DUF7847 domain-containing protein</fullName>
    </recommendedName>
</protein>
<comment type="caution">
    <text evidence="4">The sequence shown here is derived from an EMBL/GenBank/DDBJ whole genome shotgun (WGS) entry which is preliminary data.</text>
</comment>
<feature type="transmembrane region" description="Helical" evidence="2">
    <location>
        <begin position="295"/>
        <end position="317"/>
    </location>
</feature>
<feature type="transmembrane region" description="Helical" evidence="2">
    <location>
        <begin position="161"/>
        <end position="184"/>
    </location>
</feature>
<accession>A0A0T6LNI6</accession>
<dbReference type="PANTHER" id="PTHR33133:SF1">
    <property type="entry name" value="EXPRESSED PROTEIN-RELATED"/>
    <property type="match status" value="1"/>
</dbReference>
<dbReference type="Pfam" id="PF25231">
    <property type="entry name" value="DUF7847"/>
    <property type="match status" value="1"/>
</dbReference>
<feature type="domain" description="DUF7847" evidence="3">
    <location>
        <begin position="208"/>
        <end position="424"/>
    </location>
</feature>
<feature type="compositionally biased region" description="Gly residues" evidence="1">
    <location>
        <begin position="107"/>
        <end position="117"/>
    </location>
</feature>
<feature type="compositionally biased region" description="Pro residues" evidence="1">
    <location>
        <begin position="90"/>
        <end position="106"/>
    </location>
</feature>
<dbReference type="PANTHER" id="PTHR33133">
    <property type="entry name" value="OS08G0107100 PROTEIN-RELATED"/>
    <property type="match status" value="1"/>
</dbReference>
<keyword evidence="2" id="KW-1133">Transmembrane helix</keyword>
<evidence type="ECO:0000313" key="4">
    <source>
        <dbReference type="EMBL" id="KRV47651.1"/>
    </source>
</evidence>
<organism evidence="4 5">
    <name type="scientific">Wenjunlia vitaminophila</name>
    <name type="common">Streptomyces vitaminophilus</name>
    <dbReference type="NCBI Taxonomy" id="76728"/>
    <lineage>
        <taxon>Bacteria</taxon>
        <taxon>Bacillati</taxon>
        <taxon>Actinomycetota</taxon>
        <taxon>Actinomycetes</taxon>
        <taxon>Kitasatosporales</taxon>
        <taxon>Streptomycetaceae</taxon>
        <taxon>Wenjunlia</taxon>
    </lineage>
</organism>
<proteinExistence type="predicted"/>
<evidence type="ECO:0000256" key="2">
    <source>
        <dbReference type="SAM" id="Phobius"/>
    </source>
</evidence>
<dbReference type="STRING" id="76728.AQ490_04440"/>
<feature type="region of interest" description="Disordered" evidence="1">
    <location>
        <begin position="449"/>
        <end position="471"/>
    </location>
</feature>